<dbReference type="InterPro" id="IPR029058">
    <property type="entry name" value="AB_hydrolase_fold"/>
</dbReference>
<dbReference type="PANTHER" id="PTHR43798:SF31">
    <property type="entry name" value="AB HYDROLASE SUPERFAMILY PROTEIN YCLE"/>
    <property type="match status" value="1"/>
</dbReference>
<reference evidence="3 4" key="1">
    <citation type="submission" date="2024-01" db="EMBL/GenBank/DDBJ databases">
        <authorList>
            <person name="Allen C."/>
            <person name="Tagirdzhanova G."/>
        </authorList>
    </citation>
    <scope>NUCLEOTIDE SEQUENCE [LARGE SCALE GENOMIC DNA]</scope>
</reference>
<name>A0ABP0CCN6_9PEZI</name>
<dbReference type="InterPro" id="IPR000073">
    <property type="entry name" value="AB_hydrolase_1"/>
</dbReference>
<evidence type="ECO:0000256" key="1">
    <source>
        <dbReference type="ARBA" id="ARBA00022801"/>
    </source>
</evidence>
<sequence>MSSFIDTPLGYKIHYLTAGNPTGQIVICLHGLGGSTDTFTTFVPLLNSSFCAVSVDFPGFGKSPLPTGPDARKISIADYVANLHHLVASLQAAAPPDTAAATKPVLLVGHSLGAVVALQYAASATSSSTQAVGGAFLLGPGHAGGRIPPARKAMLDLAALVRREGIGAAATKSSQVTNFYADTPERTVPLALKKEVYDAVAASDPEAYAQSCEAMVADEHVDPDYGAIKCPVVFVAGDKDMISPVARSEDLAKVVGGPTEVQVVRSGHQPILEDLEGVKLALSIFMSKL</sequence>
<proteinExistence type="predicted"/>
<evidence type="ECO:0000313" key="4">
    <source>
        <dbReference type="Proteomes" id="UP001642405"/>
    </source>
</evidence>
<dbReference type="SUPFAM" id="SSF53474">
    <property type="entry name" value="alpha/beta-Hydrolases"/>
    <property type="match status" value="1"/>
</dbReference>
<accession>A0ABP0CCN6</accession>
<keyword evidence="1" id="KW-0378">Hydrolase</keyword>
<organism evidence="3 4">
    <name type="scientific">Sporothrix curviconia</name>
    <dbReference type="NCBI Taxonomy" id="1260050"/>
    <lineage>
        <taxon>Eukaryota</taxon>
        <taxon>Fungi</taxon>
        <taxon>Dikarya</taxon>
        <taxon>Ascomycota</taxon>
        <taxon>Pezizomycotina</taxon>
        <taxon>Sordariomycetes</taxon>
        <taxon>Sordariomycetidae</taxon>
        <taxon>Ophiostomatales</taxon>
        <taxon>Ophiostomataceae</taxon>
        <taxon>Sporothrix</taxon>
    </lineage>
</organism>
<dbReference type="Gene3D" id="3.40.50.1820">
    <property type="entry name" value="alpha/beta hydrolase"/>
    <property type="match status" value="1"/>
</dbReference>
<protein>
    <recommendedName>
        <fullName evidence="2">AB hydrolase-1 domain-containing protein</fullName>
    </recommendedName>
</protein>
<comment type="caution">
    <text evidence="3">The sequence shown here is derived from an EMBL/GenBank/DDBJ whole genome shotgun (WGS) entry which is preliminary data.</text>
</comment>
<gene>
    <name evidence="3" type="ORF">SCUCBS95973_007151</name>
</gene>
<dbReference type="Proteomes" id="UP001642405">
    <property type="component" value="Unassembled WGS sequence"/>
</dbReference>
<evidence type="ECO:0000313" key="3">
    <source>
        <dbReference type="EMBL" id="CAK7229231.1"/>
    </source>
</evidence>
<feature type="domain" description="AB hydrolase-1" evidence="2">
    <location>
        <begin position="26"/>
        <end position="273"/>
    </location>
</feature>
<dbReference type="EMBL" id="CAWUHB010000047">
    <property type="protein sequence ID" value="CAK7229231.1"/>
    <property type="molecule type" value="Genomic_DNA"/>
</dbReference>
<dbReference type="InterPro" id="IPR050266">
    <property type="entry name" value="AB_hydrolase_sf"/>
</dbReference>
<dbReference type="PANTHER" id="PTHR43798">
    <property type="entry name" value="MONOACYLGLYCEROL LIPASE"/>
    <property type="match status" value="1"/>
</dbReference>
<keyword evidence="4" id="KW-1185">Reference proteome</keyword>
<dbReference type="Pfam" id="PF12697">
    <property type="entry name" value="Abhydrolase_6"/>
    <property type="match status" value="1"/>
</dbReference>
<evidence type="ECO:0000259" key="2">
    <source>
        <dbReference type="Pfam" id="PF12697"/>
    </source>
</evidence>